<reference evidence="1" key="1">
    <citation type="submission" date="2021-04" db="EMBL/GenBank/DDBJ databases">
        <title>Pseudaminobacter soli sp. nov., isolated from paddy soil contaminated by heavy metals.</title>
        <authorList>
            <person name="Zhang K."/>
        </authorList>
    </citation>
    <scope>NUCLEOTIDE SEQUENCE</scope>
    <source>
        <strain evidence="1">19-2017</strain>
    </source>
</reference>
<name>A0A942DW77_9HYPH</name>
<dbReference type="Proteomes" id="UP000680348">
    <property type="component" value="Unassembled WGS sequence"/>
</dbReference>
<organism evidence="1 2">
    <name type="scientific">Pseudaminobacter soli</name>
    <name type="common">ex Zhang et al. 2022</name>
    <dbReference type="NCBI Taxonomy" id="2831468"/>
    <lineage>
        <taxon>Bacteria</taxon>
        <taxon>Pseudomonadati</taxon>
        <taxon>Pseudomonadota</taxon>
        <taxon>Alphaproteobacteria</taxon>
        <taxon>Hyphomicrobiales</taxon>
        <taxon>Phyllobacteriaceae</taxon>
        <taxon>Pseudaminobacter</taxon>
    </lineage>
</organism>
<evidence type="ECO:0000313" key="1">
    <source>
        <dbReference type="EMBL" id="MBS3648359.1"/>
    </source>
</evidence>
<sequence>MPIALALPAPAFAAQSHDPDWPCVQRKVPELSFPQIWTGPELPESAKDWSKDKQIEALVTEVSARRMPIEEAGKRIRDFAAGLPREEAKTRLPMLVEGLFERMNAERSQVITGIGRYARKQLELASSLRDEQHQLDLLRGKPEADQNQLAAKTDQLTWETRIFEERAQSLTYVCEVPTIIEQRLYALVKTVAEVMKTAVGSRQ</sequence>
<keyword evidence="2" id="KW-1185">Reference proteome</keyword>
<protein>
    <submittedName>
        <fullName evidence="1">Uncharacterized protein</fullName>
    </submittedName>
</protein>
<proteinExistence type="predicted"/>
<comment type="caution">
    <text evidence="1">The sequence shown here is derived from an EMBL/GenBank/DDBJ whole genome shotgun (WGS) entry which is preliminary data.</text>
</comment>
<dbReference type="AlphaFoldDB" id="A0A942DW77"/>
<dbReference type="EMBL" id="JAGWCR010000003">
    <property type="protein sequence ID" value="MBS3648359.1"/>
    <property type="molecule type" value="Genomic_DNA"/>
</dbReference>
<accession>A0A942DW77</accession>
<gene>
    <name evidence="1" type="ORF">KEU06_06920</name>
</gene>
<evidence type="ECO:0000313" key="2">
    <source>
        <dbReference type="Proteomes" id="UP000680348"/>
    </source>
</evidence>